<dbReference type="SUPFAM" id="SSF46785">
    <property type="entry name" value="Winged helix' DNA-binding domain"/>
    <property type="match status" value="1"/>
</dbReference>
<keyword evidence="6" id="KW-0614">Plasmid</keyword>
<dbReference type="GO" id="GO:0032993">
    <property type="term" value="C:protein-DNA complex"/>
    <property type="evidence" value="ECO:0007669"/>
    <property type="project" value="TreeGrafter"/>
</dbReference>
<dbReference type="EMBL" id="CP036260">
    <property type="protein sequence ID" value="QDR83476.1"/>
    <property type="molecule type" value="Genomic_DNA"/>
</dbReference>
<dbReference type="SUPFAM" id="SSF53850">
    <property type="entry name" value="Periplasmic binding protein-like II"/>
    <property type="match status" value="1"/>
</dbReference>
<evidence type="ECO:0000313" key="7">
    <source>
        <dbReference type="Proteomes" id="UP000320776"/>
    </source>
</evidence>
<dbReference type="Pfam" id="PF03466">
    <property type="entry name" value="LysR_substrate"/>
    <property type="match status" value="1"/>
</dbReference>
<dbReference type="AlphaFoldDB" id="A0A517E1U5"/>
<dbReference type="InterPro" id="IPR005119">
    <property type="entry name" value="LysR_subst-bd"/>
</dbReference>
<dbReference type="GO" id="GO:0003677">
    <property type="term" value="F:DNA binding"/>
    <property type="evidence" value="ECO:0007669"/>
    <property type="project" value="UniProtKB-KW"/>
</dbReference>
<protein>
    <submittedName>
        <fullName evidence="6">HTH-type transcriptional regulator BenM</fullName>
    </submittedName>
</protein>
<dbReference type="CDD" id="cd05466">
    <property type="entry name" value="PBP2_LTTR_substrate"/>
    <property type="match status" value="1"/>
</dbReference>
<comment type="similarity">
    <text evidence="1">Belongs to the LysR transcriptional regulatory family.</text>
</comment>
<organism evidence="6 7">
    <name type="scientific">Sporomusa termitida</name>
    <dbReference type="NCBI Taxonomy" id="2377"/>
    <lineage>
        <taxon>Bacteria</taxon>
        <taxon>Bacillati</taxon>
        <taxon>Bacillota</taxon>
        <taxon>Negativicutes</taxon>
        <taxon>Selenomonadales</taxon>
        <taxon>Sporomusaceae</taxon>
        <taxon>Sporomusa</taxon>
    </lineage>
</organism>
<accession>A0A517E1U5</accession>
<dbReference type="InterPro" id="IPR036390">
    <property type="entry name" value="WH_DNA-bd_sf"/>
</dbReference>
<reference evidence="6 7" key="1">
    <citation type="submission" date="2019-02" db="EMBL/GenBank/DDBJ databases">
        <title>Closed genome of Sporomusa termitida DSM 4440.</title>
        <authorList>
            <person name="Poehlein A."/>
            <person name="Daniel R."/>
        </authorList>
    </citation>
    <scope>NUCLEOTIDE SEQUENCE [LARGE SCALE GENOMIC DNA]</scope>
    <source>
        <strain evidence="6 7">DSM 4440</strain>
        <plasmid evidence="7">pspter</plasmid>
    </source>
</reference>
<keyword evidence="7" id="KW-1185">Reference proteome</keyword>
<evidence type="ECO:0000256" key="4">
    <source>
        <dbReference type="ARBA" id="ARBA00023163"/>
    </source>
</evidence>
<dbReference type="PROSITE" id="PS50931">
    <property type="entry name" value="HTH_LYSR"/>
    <property type="match status" value="1"/>
</dbReference>
<keyword evidence="3" id="KW-0238">DNA-binding</keyword>
<evidence type="ECO:0000259" key="5">
    <source>
        <dbReference type="PROSITE" id="PS50931"/>
    </source>
</evidence>
<evidence type="ECO:0000256" key="1">
    <source>
        <dbReference type="ARBA" id="ARBA00009437"/>
    </source>
</evidence>
<dbReference type="RefSeq" id="WP_170233427.1">
    <property type="nucleotide sequence ID" value="NZ_CP036260.1"/>
</dbReference>
<evidence type="ECO:0000313" key="6">
    <source>
        <dbReference type="EMBL" id="QDR83476.1"/>
    </source>
</evidence>
<dbReference type="GO" id="GO:0003700">
    <property type="term" value="F:DNA-binding transcription factor activity"/>
    <property type="evidence" value="ECO:0007669"/>
    <property type="project" value="InterPro"/>
</dbReference>
<dbReference type="PANTHER" id="PTHR30346:SF0">
    <property type="entry name" value="HCA OPERON TRANSCRIPTIONAL ACTIVATOR HCAR"/>
    <property type="match status" value="1"/>
</dbReference>
<gene>
    <name evidence="6" type="primary">benM_2</name>
    <name evidence="6" type="ORF">SPTER_49670</name>
</gene>
<dbReference type="KEGG" id="sted:SPTER_49670"/>
<dbReference type="InterPro" id="IPR036388">
    <property type="entry name" value="WH-like_DNA-bd_sf"/>
</dbReference>
<dbReference type="InterPro" id="IPR000847">
    <property type="entry name" value="LysR_HTH_N"/>
</dbReference>
<keyword evidence="2" id="KW-0805">Transcription regulation</keyword>
<dbReference type="Pfam" id="PF00126">
    <property type="entry name" value="HTH_1"/>
    <property type="match status" value="1"/>
</dbReference>
<feature type="domain" description="HTH lysR-type" evidence="5">
    <location>
        <begin position="4"/>
        <end position="61"/>
    </location>
</feature>
<sequence>MYNITFLQIATFFAVAERLNVSKTADAMYISQPALSKTIHRLEEGIGLKLFARSNRGLVLTKEGEYLYLKMRSSYNSMCKHIEHAQKMENMPHKIINIGYPSTYDSSKDYDKLKWLINDYSLQHPNIEINEILYDFLELKQALIYGDVDIAFIHDFMLDGAPNISMKRVCRSRRCLAMSARHPLAAFDTIDLINKEDLAKEVFYTIPFHDDSSDKKRAILMLNEYGINPKTVQIVPNFQSFIRLLRLGRGMGVCGYFLNVPGREEIKFFELPLLGDSPFLTVAWRTKDVSKAAQDFISTIPDNPDGMTVFKCRQKHK</sequence>
<dbReference type="Gene3D" id="1.10.10.10">
    <property type="entry name" value="Winged helix-like DNA-binding domain superfamily/Winged helix DNA-binding domain"/>
    <property type="match status" value="1"/>
</dbReference>
<dbReference type="PANTHER" id="PTHR30346">
    <property type="entry name" value="TRANSCRIPTIONAL DUAL REGULATOR HCAR-RELATED"/>
    <property type="match status" value="1"/>
</dbReference>
<dbReference type="PRINTS" id="PR00039">
    <property type="entry name" value="HTHLYSR"/>
</dbReference>
<geneLocation type="plasmid" evidence="7">
    <name>pspter</name>
</geneLocation>
<proteinExistence type="inferred from homology"/>
<evidence type="ECO:0000256" key="2">
    <source>
        <dbReference type="ARBA" id="ARBA00023015"/>
    </source>
</evidence>
<dbReference type="Gene3D" id="3.40.190.10">
    <property type="entry name" value="Periplasmic binding protein-like II"/>
    <property type="match status" value="2"/>
</dbReference>
<dbReference type="Proteomes" id="UP000320776">
    <property type="component" value="Plasmid pSPTER"/>
</dbReference>
<evidence type="ECO:0000256" key="3">
    <source>
        <dbReference type="ARBA" id="ARBA00023125"/>
    </source>
</evidence>
<keyword evidence="4" id="KW-0804">Transcription</keyword>
<name>A0A517E1U5_9FIRM</name>